<dbReference type="AlphaFoldDB" id="E3JSN9"/>
<dbReference type="STRING" id="418459.E3JSN9"/>
<sequence length="147" mass="17173">MTEKIEDQFEIKTLLIYDSTMCRPMKVNNFHSQKLRNQNSNGQRETEDGGIYDGRASRAKNREEAFMFYERRSRLGRPTPRFFERLLRDYLALCECPRMVEERAQALPMSQLIAILEHMKQASIPIDGQTYVVLLKSLRLGGPDKPM</sequence>
<dbReference type="OrthoDB" id="10329006at2759"/>
<dbReference type="KEGG" id="pgr:PGTG_01657"/>
<proteinExistence type="predicted"/>
<dbReference type="GeneID" id="10547426"/>
<dbReference type="RefSeq" id="XP_003319483.1">
    <property type="nucleotide sequence ID" value="XM_003319435.1"/>
</dbReference>
<dbReference type="EMBL" id="DS178263">
    <property type="protein sequence ID" value="EFP75064.1"/>
    <property type="molecule type" value="Genomic_DNA"/>
</dbReference>
<name>E3JSN9_PUCGT</name>
<accession>E3JSN9</accession>
<keyword evidence="2" id="KW-1185">Reference proteome</keyword>
<organism evidence="1 2">
    <name type="scientific">Puccinia graminis f. sp. tritici (strain CRL 75-36-700-3 / race SCCL)</name>
    <name type="common">Black stem rust fungus</name>
    <dbReference type="NCBI Taxonomy" id="418459"/>
    <lineage>
        <taxon>Eukaryota</taxon>
        <taxon>Fungi</taxon>
        <taxon>Dikarya</taxon>
        <taxon>Basidiomycota</taxon>
        <taxon>Pucciniomycotina</taxon>
        <taxon>Pucciniomycetes</taxon>
        <taxon>Pucciniales</taxon>
        <taxon>Pucciniaceae</taxon>
        <taxon>Puccinia</taxon>
    </lineage>
</organism>
<evidence type="ECO:0000313" key="1">
    <source>
        <dbReference type="EMBL" id="EFP75064.1"/>
    </source>
</evidence>
<reference key="1">
    <citation type="submission" date="2007-01" db="EMBL/GenBank/DDBJ databases">
        <title>The Genome Sequence of Puccinia graminis f. sp. tritici Strain CRL 75-36-700-3.</title>
        <authorList>
            <consortium name="The Broad Institute Genome Sequencing Platform"/>
            <person name="Birren B."/>
            <person name="Lander E."/>
            <person name="Galagan J."/>
            <person name="Nusbaum C."/>
            <person name="Devon K."/>
            <person name="Cuomo C."/>
            <person name="Jaffe D."/>
            <person name="Butler J."/>
            <person name="Alvarez P."/>
            <person name="Gnerre S."/>
            <person name="Grabherr M."/>
            <person name="Mauceli E."/>
            <person name="Brockman W."/>
            <person name="Young S."/>
            <person name="LaButti K."/>
            <person name="Sykes S."/>
            <person name="DeCaprio D."/>
            <person name="Crawford M."/>
            <person name="Koehrsen M."/>
            <person name="Engels R."/>
            <person name="Montgomery P."/>
            <person name="Pearson M."/>
            <person name="Howarth C."/>
            <person name="Larson L."/>
            <person name="White J."/>
            <person name="Zeng Q."/>
            <person name="Kodira C."/>
            <person name="Yandava C."/>
            <person name="Alvarado L."/>
            <person name="O'Leary S."/>
            <person name="Szabo L."/>
            <person name="Dean R."/>
            <person name="Schein J."/>
        </authorList>
    </citation>
    <scope>NUCLEOTIDE SEQUENCE</scope>
    <source>
        <strain>CRL 75-36-700-3</strain>
    </source>
</reference>
<gene>
    <name evidence="1" type="ORF">PGTG_01657</name>
</gene>
<dbReference type="Proteomes" id="UP000008783">
    <property type="component" value="Unassembled WGS sequence"/>
</dbReference>
<dbReference type="VEuPathDB" id="FungiDB:PGTG_01657"/>
<protein>
    <submittedName>
        <fullName evidence="1">Uncharacterized protein</fullName>
    </submittedName>
</protein>
<reference evidence="2" key="2">
    <citation type="journal article" date="2011" name="Proc. Natl. Acad. Sci. U.S.A.">
        <title>Obligate biotrophy features unraveled by the genomic analysis of rust fungi.</title>
        <authorList>
            <person name="Duplessis S."/>
            <person name="Cuomo C.A."/>
            <person name="Lin Y.-C."/>
            <person name="Aerts A."/>
            <person name="Tisserant E."/>
            <person name="Veneault-Fourrey C."/>
            <person name="Joly D.L."/>
            <person name="Hacquard S."/>
            <person name="Amselem J."/>
            <person name="Cantarel B.L."/>
            <person name="Chiu R."/>
            <person name="Coutinho P.M."/>
            <person name="Feau N."/>
            <person name="Field M."/>
            <person name="Frey P."/>
            <person name="Gelhaye E."/>
            <person name="Goldberg J."/>
            <person name="Grabherr M.G."/>
            <person name="Kodira C.D."/>
            <person name="Kohler A."/>
            <person name="Kuees U."/>
            <person name="Lindquist E.A."/>
            <person name="Lucas S.M."/>
            <person name="Mago R."/>
            <person name="Mauceli E."/>
            <person name="Morin E."/>
            <person name="Murat C."/>
            <person name="Pangilinan J.L."/>
            <person name="Park R."/>
            <person name="Pearson M."/>
            <person name="Quesneville H."/>
            <person name="Rouhier N."/>
            <person name="Sakthikumar S."/>
            <person name="Salamov A.A."/>
            <person name="Schmutz J."/>
            <person name="Selles B."/>
            <person name="Shapiro H."/>
            <person name="Tanguay P."/>
            <person name="Tuskan G.A."/>
            <person name="Henrissat B."/>
            <person name="Van de Peer Y."/>
            <person name="Rouze P."/>
            <person name="Ellis J.G."/>
            <person name="Dodds P.N."/>
            <person name="Schein J.E."/>
            <person name="Zhong S."/>
            <person name="Hamelin R.C."/>
            <person name="Grigoriev I.V."/>
            <person name="Szabo L.J."/>
            <person name="Martin F."/>
        </authorList>
    </citation>
    <scope>NUCLEOTIDE SEQUENCE [LARGE SCALE GENOMIC DNA]</scope>
    <source>
        <strain evidence="2">CRL 75-36-700-3 / race SCCL</strain>
    </source>
</reference>
<dbReference type="HOGENOM" id="CLU_1769032_0_0_1"/>
<dbReference type="InParanoid" id="E3JSN9"/>
<evidence type="ECO:0000313" key="2">
    <source>
        <dbReference type="Proteomes" id="UP000008783"/>
    </source>
</evidence>